<evidence type="ECO:0000256" key="3">
    <source>
        <dbReference type="ARBA" id="ARBA00023224"/>
    </source>
</evidence>
<dbReference type="PANTHER" id="PTHR32089:SF112">
    <property type="entry name" value="LYSOZYME-LIKE PROTEIN-RELATED"/>
    <property type="match status" value="1"/>
</dbReference>
<feature type="transmembrane region" description="Helical" evidence="6">
    <location>
        <begin position="14"/>
        <end position="36"/>
    </location>
</feature>
<keyword evidence="6" id="KW-0812">Transmembrane</keyword>
<comment type="similarity">
    <text evidence="4">Belongs to the methyl-accepting chemotaxis (MCP) protein family.</text>
</comment>
<evidence type="ECO:0000259" key="9">
    <source>
        <dbReference type="PROSITE" id="PS50885"/>
    </source>
</evidence>
<reference evidence="10 11" key="1">
    <citation type="submission" date="2022-11" db="EMBL/GenBank/DDBJ databases">
        <title>Desulfobotulus tamanensis H1 sp. nov. - anaerobic, alkaliphilic, sulphate reducing bacterium isolated from terrestrial mud volcano.</title>
        <authorList>
            <person name="Frolova A."/>
            <person name="Merkel A.Y."/>
            <person name="Slobodkin A.I."/>
        </authorList>
    </citation>
    <scope>NUCLEOTIDE SEQUENCE [LARGE SCALE GENOMIC DNA]</scope>
    <source>
        <strain evidence="10 11">H1</strain>
    </source>
</reference>
<dbReference type="PROSITE" id="PS50885">
    <property type="entry name" value="HAMP"/>
    <property type="match status" value="1"/>
</dbReference>
<organism evidence="10 11">
    <name type="scientific">Desulfobotulus pelophilus</name>
    <dbReference type="NCBI Taxonomy" id="2823377"/>
    <lineage>
        <taxon>Bacteria</taxon>
        <taxon>Pseudomonadati</taxon>
        <taxon>Thermodesulfobacteriota</taxon>
        <taxon>Desulfobacteria</taxon>
        <taxon>Desulfobacterales</taxon>
        <taxon>Desulfobacteraceae</taxon>
        <taxon>Desulfobotulus</taxon>
    </lineage>
</organism>
<dbReference type="Proteomes" id="UP001209681">
    <property type="component" value="Unassembled WGS sequence"/>
</dbReference>
<dbReference type="Pfam" id="PF00015">
    <property type="entry name" value="MCPsignal"/>
    <property type="match status" value="1"/>
</dbReference>
<evidence type="ECO:0000256" key="4">
    <source>
        <dbReference type="ARBA" id="ARBA00029447"/>
    </source>
</evidence>
<evidence type="ECO:0000256" key="5">
    <source>
        <dbReference type="PROSITE-ProRule" id="PRU00284"/>
    </source>
</evidence>
<evidence type="ECO:0000259" key="7">
    <source>
        <dbReference type="PROSITE" id="PS50111"/>
    </source>
</evidence>
<protein>
    <submittedName>
        <fullName evidence="10">Methyl-accepting chemotaxis protein</fullName>
    </submittedName>
</protein>
<keyword evidence="2" id="KW-0997">Cell inner membrane</keyword>
<dbReference type="PROSITE" id="PS50111">
    <property type="entry name" value="CHEMOTAXIS_TRANSDUC_2"/>
    <property type="match status" value="1"/>
</dbReference>
<evidence type="ECO:0000313" key="10">
    <source>
        <dbReference type="EMBL" id="MCW7753087.1"/>
    </source>
</evidence>
<gene>
    <name evidence="10" type="ORF">OOT00_03695</name>
</gene>
<dbReference type="SUPFAM" id="SSF58104">
    <property type="entry name" value="Methyl-accepting chemotaxis protein (MCP) signaling domain"/>
    <property type="match status" value="1"/>
</dbReference>
<feature type="domain" description="Methyl-accepting transducer" evidence="7">
    <location>
        <begin position="256"/>
        <end position="489"/>
    </location>
</feature>
<dbReference type="SMART" id="SM00283">
    <property type="entry name" value="MA"/>
    <property type="match status" value="1"/>
</dbReference>
<accession>A0ABT3N6L5</accession>
<sequence>METTSLHIPVQKRIFVRIITTVLLMTTLILVIMGFWQYQTARSSLQQGMAVDADLVVQRLLQALQEPLYNFDMAQAEALLRSEIPDNRLSAIGLSDPANTRMIMVVVKDGAGKPAKTEKLPETNGYRQESPVKRSDDVLGHITVVMNLSHYEENLRQILRNTVLTIVLLNILLLAVMALSLRIMVFMPLQSTIAAVRDIAEGEGDLTRRISEASGNELSLAARWINVFILQIHGIMSRIRDNGNSLADSAASLLSISERLATDSRTSSERASAVSRATGSMSQSMDSIASAMEQASTNTSMVAAAAEQMTATIDEIAKNTESARRNTKNAVDRSEVATEKMAQLEKVAGEIGKVTESITEISEQTNLLALNATIEAARAGEAGKGFAVVASEIKTLATQTTTATENIRKIIGTAQSLIKDATGEVQDVSGAIQSTSDMVTVIATAVEQQSAATREISGNVHQAAQGIQEVNENMATMTGFVQSIRNDIESVDQISQEMNNISCDVNGRAREVASMAEGLQGLIGRFVL</sequence>
<comment type="caution">
    <text evidence="10">The sequence shown here is derived from an EMBL/GenBank/DDBJ whole genome shotgun (WGS) entry which is preliminary data.</text>
</comment>
<evidence type="ECO:0000256" key="6">
    <source>
        <dbReference type="SAM" id="Phobius"/>
    </source>
</evidence>
<dbReference type="RefSeq" id="WP_265423941.1">
    <property type="nucleotide sequence ID" value="NZ_JAPFPW010000002.1"/>
</dbReference>
<keyword evidence="11" id="KW-1185">Reference proteome</keyword>
<name>A0ABT3N6L5_9BACT</name>
<dbReference type="PANTHER" id="PTHR32089">
    <property type="entry name" value="METHYL-ACCEPTING CHEMOTAXIS PROTEIN MCPB"/>
    <property type="match status" value="1"/>
</dbReference>
<dbReference type="PROSITE" id="PS50192">
    <property type="entry name" value="T_SNARE"/>
    <property type="match status" value="1"/>
</dbReference>
<keyword evidence="6" id="KW-0472">Membrane</keyword>
<dbReference type="EMBL" id="JAPFPW010000002">
    <property type="protein sequence ID" value="MCW7753087.1"/>
    <property type="molecule type" value="Genomic_DNA"/>
</dbReference>
<dbReference type="InterPro" id="IPR004089">
    <property type="entry name" value="MCPsignal_dom"/>
</dbReference>
<keyword evidence="2" id="KW-1003">Cell membrane</keyword>
<dbReference type="InterPro" id="IPR003660">
    <property type="entry name" value="HAMP_dom"/>
</dbReference>
<dbReference type="PRINTS" id="PR00260">
    <property type="entry name" value="CHEMTRNSDUCR"/>
</dbReference>
<proteinExistence type="inferred from homology"/>
<evidence type="ECO:0000256" key="1">
    <source>
        <dbReference type="ARBA" id="ARBA00004429"/>
    </source>
</evidence>
<dbReference type="InterPro" id="IPR000727">
    <property type="entry name" value="T_SNARE_dom"/>
</dbReference>
<comment type="subcellular location">
    <subcellularLocation>
        <location evidence="1">Cell inner membrane</location>
        <topology evidence="1">Multi-pass membrane protein</topology>
    </subcellularLocation>
</comment>
<feature type="transmembrane region" description="Helical" evidence="6">
    <location>
        <begin position="163"/>
        <end position="187"/>
    </location>
</feature>
<keyword evidence="6" id="KW-1133">Transmembrane helix</keyword>
<dbReference type="Gene3D" id="1.10.287.950">
    <property type="entry name" value="Methyl-accepting chemotaxis protein"/>
    <property type="match status" value="1"/>
</dbReference>
<feature type="domain" description="HAMP" evidence="9">
    <location>
        <begin position="183"/>
        <end position="237"/>
    </location>
</feature>
<evidence type="ECO:0000259" key="8">
    <source>
        <dbReference type="PROSITE" id="PS50192"/>
    </source>
</evidence>
<keyword evidence="3 5" id="KW-0807">Transducer</keyword>
<evidence type="ECO:0000256" key="2">
    <source>
        <dbReference type="ARBA" id="ARBA00022519"/>
    </source>
</evidence>
<feature type="domain" description="T-SNARE coiled-coil homology" evidence="8">
    <location>
        <begin position="415"/>
        <end position="477"/>
    </location>
</feature>
<evidence type="ECO:0000313" key="11">
    <source>
        <dbReference type="Proteomes" id="UP001209681"/>
    </source>
</evidence>
<dbReference type="InterPro" id="IPR004090">
    <property type="entry name" value="Chemotax_Me-accpt_rcpt"/>
</dbReference>